<evidence type="ECO:0000313" key="3">
    <source>
        <dbReference type="Proteomes" id="UP001215087"/>
    </source>
</evidence>
<keyword evidence="3" id="KW-1185">Reference proteome</keyword>
<keyword evidence="1" id="KW-0812">Transmembrane</keyword>
<dbReference type="RefSeq" id="WP_274702966.1">
    <property type="nucleotide sequence ID" value="NZ_JAQSVD010000012.1"/>
</dbReference>
<keyword evidence="1" id="KW-0472">Membrane</keyword>
<organism evidence="2 3">
    <name type="scientific">Eubacterium limosum</name>
    <dbReference type="NCBI Taxonomy" id="1736"/>
    <lineage>
        <taxon>Bacteria</taxon>
        <taxon>Bacillati</taxon>
        <taxon>Bacillota</taxon>
        <taxon>Clostridia</taxon>
        <taxon>Eubacteriales</taxon>
        <taxon>Eubacteriaceae</taxon>
        <taxon>Eubacterium</taxon>
    </lineage>
</organism>
<accession>A0ABT5UT57</accession>
<gene>
    <name evidence="2" type="ORF">PTZ04_18000</name>
</gene>
<evidence type="ECO:0000313" key="2">
    <source>
        <dbReference type="EMBL" id="MDE1472152.1"/>
    </source>
</evidence>
<comment type="caution">
    <text evidence="2">The sequence shown here is derived from an EMBL/GenBank/DDBJ whole genome shotgun (WGS) entry which is preliminary data.</text>
</comment>
<sequence>MELYEFAKQFDVIVIFAVLYGFGIGSLVYWIMEFLHWCFKKWKQHRDKKKAAVKEEQNNQ</sequence>
<feature type="transmembrane region" description="Helical" evidence="1">
    <location>
        <begin position="12"/>
        <end position="39"/>
    </location>
</feature>
<dbReference type="Proteomes" id="UP001215087">
    <property type="component" value="Unassembled WGS sequence"/>
</dbReference>
<name>A0ABT5UT57_EUBLI</name>
<dbReference type="EMBL" id="JAQSVD010000012">
    <property type="protein sequence ID" value="MDE1472152.1"/>
    <property type="molecule type" value="Genomic_DNA"/>
</dbReference>
<reference evidence="2 3" key="1">
    <citation type="submission" date="2023-02" db="EMBL/GenBank/DDBJ databases">
        <title>Comparative genome analysis of Eubacterium limosum species.</title>
        <authorList>
            <person name="Bak J.E."/>
        </authorList>
    </citation>
    <scope>NUCLEOTIDE SEQUENCE [LARGE SCALE GENOMIC DNA]</scope>
    <source>
        <strain evidence="2 3">KGMB01548</strain>
    </source>
</reference>
<keyword evidence="1" id="KW-1133">Transmembrane helix</keyword>
<evidence type="ECO:0000256" key="1">
    <source>
        <dbReference type="SAM" id="Phobius"/>
    </source>
</evidence>
<proteinExistence type="predicted"/>
<protein>
    <submittedName>
        <fullName evidence="2">Uncharacterized protein</fullName>
    </submittedName>
</protein>